<dbReference type="InterPro" id="IPR023393">
    <property type="entry name" value="START-like_dom_sf"/>
</dbReference>
<dbReference type="Gene3D" id="3.30.530.20">
    <property type="match status" value="1"/>
</dbReference>
<proteinExistence type="predicted"/>
<organism evidence="1 2">
    <name type="scientific">Archangium gephyra</name>
    <dbReference type="NCBI Taxonomy" id="48"/>
    <lineage>
        <taxon>Bacteria</taxon>
        <taxon>Pseudomonadati</taxon>
        <taxon>Myxococcota</taxon>
        <taxon>Myxococcia</taxon>
        <taxon>Myxococcales</taxon>
        <taxon>Cystobacterineae</taxon>
        <taxon>Archangiaceae</taxon>
        <taxon>Archangium</taxon>
    </lineage>
</organism>
<protein>
    <recommendedName>
        <fullName evidence="3">SRPBCC family protein</fullName>
    </recommendedName>
</protein>
<gene>
    <name evidence="1" type="ORF">DI536_02855</name>
</gene>
<accession>A0A2W5TRL5</accession>
<evidence type="ECO:0008006" key="3">
    <source>
        <dbReference type="Google" id="ProtNLM"/>
    </source>
</evidence>
<dbReference type="Proteomes" id="UP000249061">
    <property type="component" value="Unassembled WGS sequence"/>
</dbReference>
<evidence type="ECO:0000313" key="2">
    <source>
        <dbReference type="Proteomes" id="UP000249061"/>
    </source>
</evidence>
<sequence length="173" mass="18957">MKLDVSTTLPFSRDQVFAAYRDHMADMVPYLQNVRAITVKSRIDEGEVVKLVNHWKGGGEIPAVVRKFLSAELLEWDDIATWNSSKFTCEWQTVVPAFKEAVDARGVTTFVAQGNSCVVTISGELKIDAGKVKGVPRLLSGTVSPAIEAFLVGSIKPNMTAQAKGVEKFLSQR</sequence>
<evidence type="ECO:0000313" key="1">
    <source>
        <dbReference type="EMBL" id="PZR17282.1"/>
    </source>
</evidence>
<comment type="caution">
    <text evidence="1">The sequence shown here is derived from an EMBL/GenBank/DDBJ whole genome shotgun (WGS) entry which is preliminary data.</text>
</comment>
<reference evidence="1 2" key="1">
    <citation type="submission" date="2017-08" db="EMBL/GenBank/DDBJ databases">
        <title>Infants hospitalized years apart are colonized by the same room-sourced microbial strains.</title>
        <authorList>
            <person name="Brooks B."/>
            <person name="Olm M.R."/>
            <person name="Firek B.A."/>
            <person name="Baker R."/>
            <person name="Thomas B.C."/>
            <person name="Morowitz M.J."/>
            <person name="Banfield J.F."/>
        </authorList>
    </citation>
    <scope>NUCLEOTIDE SEQUENCE [LARGE SCALE GENOMIC DNA]</scope>
    <source>
        <strain evidence="1">S2_003_000_R2_14</strain>
    </source>
</reference>
<dbReference type="AlphaFoldDB" id="A0A2W5TRL5"/>
<dbReference type="EMBL" id="QFQP01000002">
    <property type="protein sequence ID" value="PZR17282.1"/>
    <property type="molecule type" value="Genomic_DNA"/>
</dbReference>
<name>A0A2W5TRL5_9BACT</name>
<dbReference type="SUPFAM" id="SSF55961">
    <property type="entry name" value="Bet v1-like"/>
    <property type="match status" value="1"/>
</dbReference>